<protein>
    <submittedName>
        <fullName evidence="2">GNAT family N-acetyltransferase</fullName>
    </submittedName>
</protein>
<proteinExistence type="predicted"/>
<gene>
    <name evidence="2" type="ORF">E1269_16385</name>
</gene>
<dbReference type="EMBL" id="SMKZ01000022">
    <property type="protein sequence ID" value="TDE08748.1"/>
    <property type="molecule type" value="Genomic_DNA"/>
</dbReference>
<evidence type="ECO:0000313" key="3">
    <source>
        <dbReference type="Proteomes" id="UP000294739"/>
    </source>
</evidence>
<keyword evidence="2" id="KW-0808">Transferase</keyword>
<dbReference type="PANTHER" id="PTHR39173:SF1">
    <property type="entry name" value="ACETYLTRANSFERASE"/>
    <property type="match status" value="1"/>
</dbReference>
<accession>A0A4V2Z2G3</accession>
<evidence type="ECO:0000259" key="1">
    <source>
        <dbReference type="PROSITE" id="PS51186"/>
    </source>
</evidence>
<dbReference type="GO" id="GO:0016747">
    <property type="term" value="F:acyltransferase activity, transferring groups other than amino-acyl groups"/>
    <property type="evidence" value="ECO:0007669"/>
    <property type="project" value="InterPro"/>
</dbReference>
<evidence type="ECO:0000313" key="2">
    <source>
        <dbReference type="EMBL" id="TDE08748.1"/>
    </source>
</evidence>
<dbReference type="OrthoDB" id="9797989at2"/>
<dbReference type="Pfam" id="PF13302">
    <property type="entry name" value="Acetyltransf_3"/>
    <property type="match status" value="1"/>
</dbReference>
<dbReference type="InterPro" id="IPR000182">
    <property type="entry name" value="GNAT_dom"/>
</dbReference>
<keyword evidence="3" id="KW-1185">Reference proteome</keyword>
<dbReference type="AlphaFoldDB" id="A0A4V2Z2G3"/>
<organism evidence="2 3">
    <name type="scientific">Jiangella asiatica</name>
    <dbReference type="NCBI Taxonomy" id="2530372"/>
    <lineage>
        <taxon>Bacteria</taxon>
        <taxon>Bacillati</taxon>
        <taxon>Actinomycetota</taxon>
        <taxon>Actinomycetes</taxon>
        <taxon>Jiangellales</taxon>
        <taxon>Jiangellaceae</taxon>
        <taxon>Jiangella</taxon>
    </lineage>
</organism>
<dbReference type="PANTHER" id="PTHR39173">
    <property type="entry name" value="ACETYLTRANSFERASE"/>
    <property type="match status" value="1"/>
</dbReference>
<reference evidence="2 3" key="1">
    <citation type="submission" date="2019-03" db="EMBL/GenBank/DDBJ databases">
        <title>Draft genome sequences of novel Actinobacteria.</title>
        <authorList>
            <person name="Sahin N."/>
            <person name="Ay H."/>
            <person name="Saygin H."/>
        </authorList>
    </citation>
    <scope>NUCLEOTIDE SEQUENCE [LARGE SCALE GENOMIC DNA]</scope>
    <source>
        <strain evidence="2 3">5K138</strain>
    </source>
</reference>
<dbReference type="Proteomes" id="UP000294739">
    <property type="component" value="Unassembled WGS sequence"/>
</dbReference>
<dbReference type="PROSITE" id="PS51186">
    <property type="entry name" value="GNAT"/>
    <property type="match status" value="1"/>
</dbReference>
<dbReference type="Gene3D" id="3.40.630.30">
    <property type="match status" value="1"/>
</dbReference>
<dbReference type="RefSeq" id="WP_131896388.1">
    <property type="nucleotide sequence ID" value="NZ_SMKZ01000022.1"/>
</dbReference>
<sequence length="172" mass="19661">MPELVRPTVDVHESWLEAVGEPGYEPRWADDLQLADMVRPDGFAAYVRRQLEDEHDDAPRSRGMVPSTHLWYIDGTYFIGRLSIRHRLTPWLHDYGGHIGYDVRPTARRRGHATTMLRQAMPWCAKLGIDPALVTCDVDNIASRKVIESAGGEFEDERHGKLRYWVPATSIP</sequence>
<dbReference type="InterPro" id="IPR016181">
    <property type="entry name" value="Acyl_CoA_acyltransferase"/>
</dbReference>
<name>A0A4V2Z2G3_9ACTN</name>
<dbReference type="InParanoid" id="A0A4V2Z2G3"/>
<feature type="domain" description="N-acetyltransferase" evidence="1">
    <location>
        <begin position="22"/>
        <end position="169"/>
    </location>
</feature>
<dbReference type="SUPFAM" id="SSF55729">
    <property type="entry name" value="Acyl-CoA N-acyltransferases (Nat)"/>
    <property type="match status" value="1"/>
</dbReference>
<comment type="caution">
    <text evidence="2">The sequence shown here is derived from an EMBL/GenBank/DDBJ whole genome shotgun (WGS) entry which is preliminary data.</text>
</comment>